<gene>
    <name evidence="4" type="ORF">C0039_18790</name>
</gene>
<name>A0A2N5WXV3_9GAMM</name>
<comment type="caution">
    <text evidence="4">The sequence shown here is derived from an EMBL/GenBank/DDBJ whole genome shotgun (WGS) entry which is preliminary data.</text>
</comment>
<dbReference type="InterPro" id="IPR027417">
    <property type="entry name" value="P-loop_NTPase"/>
</dbReference>
<feature type="region of interest" description="Disordered" evidence="1">
    <location>
        <begin position="443"/>
        <end position="492"/>
    </location>
</feature>
<accession>A0A2N5WXV3</accession>
<feature type="compositionally biased region" description="Polar residues" evidence="1">
    <location>
        <begin position="443"/>
        <end position="482"/>
    </location>
</feature>
<evidence type="ECO:0000256" key="1">
    <source>
        <dbReference type="SAM" id="MobiDB-lite"/>
    </source>
</evidence>
<keyword evidence="5" id="KW-1185">Reference proteome</keyword>
<organism evidence="4 5">
    <name type="scientific">Pseudohalioglobus lutimaris</name>
    <dbReference type="NCBI Taxonomy" id="1737061"/>
    <lineage>
        <taxon>Bacteria</taxon>
        <taxon>Pseudomonadati</taxon>
        <taxon>Pseudomonadota</taxon>
        <taxon>Gammaproteobacteria</taxon>
        <taxon>Cellvibrionales</taxon>
        <taxon>Halieaceae</taxon>
        <taxon>Pseudohalioglobus</taxon>
    </lineage>
</organism>
<dbReference type="Gene3D" id="3.40.50.300">
    <property type="entry name" value="P-loop containing nucleotide triphosphate hydrolases"/>
    <property type="match status" value="1"/>
</dbReference>
<feature type="domain" description="ORC1/DEAH AAA+ ATPase" evidence="3">
    <location>
        <begin position="42"/>
        <end position="170"/>
    </location>
</feature>
<evidence type="ECO:0000313" key="4">
    <source>
        <dbReference type="EMBL" id="PLW67066.1"/>
    </source>
</evidence>
<dbReference type="Proteomes" id="UP000235005">
    <property type="component" value="Unassembled WGS sequence"/>
</dbReference>
<dbReference type="AlphaFoldDB" id="A0A2N5WXV3"/>
<dbReference type="InterPro" id="IPR049945">
    <property type="entry name" value="AAA_22"/>
</dbReference>
<dbReference type="PANTHER" id="PTHR35894:SF1">
    <property type="entry name" value="PHOSPHORIBULOKINASE _ URIDINE KINASE FAMILY"/>
    <property type="match status" value="1"/>
</dbReference>
<dbReference type="OrthoDB" id="9780149at2"/>
<dbReference type="EMBL" id="PKUS01000039">
    <property type="protein sequence ID" value="PLW67066.1"/>
    <property type="molecule type" value="Genomic_DNA"/>
</dbReference>
<dbReference type="Pfam" id="PF13401">
    <property type="entry name" value="AAA_22"/>
    <property type="match status" value="1"/>
</dbReference>
<reference evidence="4 5" key="1">
    <citation type="submission" date="2018-01" db="EMBL/GenBank/DDBJ databases">
        <title>The draft genome sequence of Halioglobus lutimaris HF004.</title>
        <authorList>
            <person name="Du Z.-J."/>
            <person name="Shi M.-J."/>
        </authorList>
    </citation>
    <scope>NUCLEOTIDE SEQUENCE [LARGE SCALE GENOMIC DNA]</scope>
    <source>
        <strain evidence="4 5">HF004</strain>
    </source>
</reference>
<dbReference type="SUPFAM" id="SSF52540">
    <property type="entry name" value="P-loop containing nucleoside triphosphate hydrolases"/>
    <property type="match status" value="1"/>
</dbReference>
<dbReference type="GO" id="GO:0016887">
    <property type="term" value="F:ATP hydrolysis activity"/>
    <property type="evidence" value="ECO:0007669"/>
    <property type="project" value="InterPro"/>
</dbReference>
<protein>
    <recommendedName>
        <fullName evidence="3">ORC1/DEAH AAA+ ATPase domain-containing protein</fullName>
    </recommendedName>
</protein>
<evidence type="ECO:0000313" key="5">
    <source>
        <dbReference type="Proteomes" id="UP000235005"/>
    </source>
</evidence>
<dbReference type="InterPro" id="IPR052026">
    <property type="entry name" value="ExeA_AAA_ATPase_DNA-bind"/>
</dbReference>
<keyword evidence="2" id="KW-0472">Membrane</keyword>
<feature type="compositionally biased region" description="Basic residues" evidence="1">
    <location>
        <begin position="308"/>
        <end position="319"/>
    </location>
</feature>
<evidence type="ECO:0000259" key="3">
    <source>
        <dbReference type="Pfam" id="PF13401"/>
    </source>
</evidence>
<dbReference type="PANTHER" id="PTHR35894">
    <property type="entry name" value="GENERAL SECRETION PATHWAY PROTEIN A-RELATED"/>
    <property type="match status" value="1"/>
</dbReference>
<keyword evidence="2" id="KW-0812">Transmembrane</keyword>
<keyword evidence="2" id="KW-1133">Transmembrane helix</keyword>
<feature type="region of interest" description="Disordered" evidence="1">
    <location>
        <begin position="281"/>
        <end position="347"/>
    </location>
</feature>
<feature type="region of interest" description="Disordered" evidence="1">
    <location>
        <begin position="505"/>
        <end position="572"/>
    </location>
</feature>
<evidence type="ECO:0000256" key="2">
    <source>
        <dbReference type="SAM" id="Phobius"/>
    </source>
</evidence>
<sequence>MDNTIYGFNHNPFATSPGPRSVFPHEAYRGARSSLEYALMDGTGMVVIAGEQGTGKHTLIKDLLSRYPLNDLEVGQCSAADDNHGELLSQVASAFGIRLSKQDDDHAIPALKQYLDKKHAEKKKALLVIQNADNLDIEDLEKLRAVKSRDDHSSAALRIYLLGLPGIQQLINDFTDKHPQGDAVTHIHLGPMHRAEETRAYIEQHLRDAGWEGRPELADDALSLLHSCSRGIPGTIDPICFRLLENGNSAGKTRLDAADVERAAEQVGSGSVIDAAIESADSVANSSEEEHEEGPAKQTTPAPPPPAPRKRRRKRKKPRPAAVAAPVEKTENDPPFTIEPVDLTGIRPEPDIDMVERQHAPVTKPRTRKPEHKGGRWGGMLLVVLFIVLVIVAGAYWDLSNARRLMQIEPIAEALHALGIVSLLPQAGDPPMAVHADAHTLNRNSLNTMTPDTGETFSSPTEDSMPAQSLPVQQQEALSASQPPEADTGERVKRDEVLAIANREGDAAGQQTSLPASSSVQSDTAGQLESEQPDGLTPDISDPGPANLGTGIDTEEARAEPGEPTGPRITLLLPTGSSQRFIDLALKNRGRGLIITPELGTALQPYADRLLWQRDGTLQVIPKGLNTLTGEYAPLELQESVDGIAFVIRNFRGVGLLIRQTAGGMAQQRLPSSALELVESRLRNKEFAMREVPLVKALSANTIAGEPAPLYLLVVPHR</sequence>
<proteinExistence type="predicted"/>
<dbReference type="RefSeq" id="WP_101518962.1">
    <property type="nucleotide sequence ID" value="NZ_PKUS01000039.1"/>
</dbReference>
<feature type="compositionally biased region" description="Polar residues" evidence="1">
    <location>
        <begin position="509"/>
        <end position="530"/>
    </location>
</feature>
<feature type="transmembrane region" description="Helical" evidence="2">
    <location>
        <begin position="377"/>
        <end position="397"/>
    </location>
</feature>